<proteinExistence type="predicted"/>
<reference evidence="2" key="1">
    <citation type="submission" date="2022-11" db="UniProtKB">
        <authorList>
            <consortium name="WormBaseParasite"/>
        </authorList>
    </citation>
    <scope>IDENTIFICATION</scope>
</reference>
<dbReference type="WBParaSite" id="ES5_v2.g7633.t1">
    <property type="protein sequence ID" value="ES5_v2.g7633.t1"/>
    <property type="gene ID" value="ES5_v2.g7633"/>
</dbReference>
<accession>A0AC34GST4</accession>
<protein>
    <submittedName>
        <fullName evidence="2">Ribosomal RNA-processing protein 12-like conserved domain-containing protein</fullName>
    </submittedName>
</protein>
<evidence type="ECO:0000313" key="2">
    <source>
        <dbReference type="WBParaSite" id="ES5_v2.g7633.t1"/>
    </source>
</evidence>
<evidence type="ECO:0000313" key="1">
    <source>
        <dbReference type="Proteomes" id="UP000887579"/>
    </source>
</evidence>
<name>A0AC34GST4_9BILA</name>
<dbReference type="Proteomes" id="UP000887579">
    <property type="component" value="Unplaced"/>
</dbReference>
<organism evidence="1 2">
    <name type="scientific">Panagrolaimus sp. ES5</name>
    <dbReference type="NCBI Taxonomy" id="591445"/>
    <lineage>
        <taxon>Eukaryota</taxon>
        <taxon>Metazoa</taxon>
        <taxon>Ecdysozoa</taxon>
        <taxon>Nematoda</taxon>
        <taxon>Chromadorea</taxon>
        <taxon>Rhabditida</taxon>
        <taxon>Tylenchina</taxon>
        <taxon>Panagrolaimomorpha</taxon>
        <taxon>Panagrolaimoidea</taxon>
        <taxon>Panagrolaimidae</taxon>
        <taxon>Panagrolaimus</taxon>
    </lineage>
</organism>
<sequence>MATKDLLKEDKSLSDSSSHQYSNLDLNQSHKCSNFDPVKSKSTFINNSRKDYDLTVQTHKGRNNETKLWNKGNEKDLKSLKYLTLNEFYEENVQKQQLKKKASINNSTLSLHIAAYESLIETTADSAGFEKASLKSEKTNLIKKWSISKQVLNGSSTDSTNPFEFPRQQTNRATDPEVAQFKASQKLLNPNQQQGMGKNFRFRVNRKGTATIGKGQSSSQNAVVTKFRDAAKIQRAAHKEPLIAIDDRVEQSTTADPVARLGLDEMNIDEGNTEATDGGMTAISRFTNCTNPTFEPVNRIWKSGSTIQNDVISVLASAVDIIKEKEGSQSDVEYFGVLLSTLDALPIEDVKKVYASSYLLQLIAPKIPKELMIKYYSNAKAVLDRKLNALAVVKEAHGAIKFLIAALGTLLKAQPPAFWQVNDNKATAAELVTFTIHPHAGVRMMSRRILRALLTEEPYVKPNEVHPSAKMVSKAIKEELEIANGNRETITRILCLLEGILYRMPESNLASLLEILLQLGTASDSTVRCSAFQCIQRTLERPPSPSAFPINRNAELILALRAHQTPADISVFAYWLQALSEAHCCLSKMTPDKSIHLLPDTLDIFGKAFNTPSVELGHAVHLSLNKLTAECIKTNSQAAQKCLEILEKSLNVQNTSVWKFVLQSIAVLFDECKNAVEGPLLNKVLSTLAALREKDDCICPGNIDVVFGSAIRNIGLSKVISIIELNVDLSTAEMPTDFPKSWLLPLLSEHVQNEKIQYFVETIMPFLVALHDRIPKLEPFVAKLYTTLETQYWQILPQLLNSPVDFTSQMPTLAPMIGSALTHRLDLRLVLLRSLRSAIRFAEKNNVADILKRFAKNYFPILFNIYTALPAETIEAVEKQGITNYDDMAVRLSTLETIRAYIVHTPDDVKKTFLDLALNKLRDDEVSLEKKQAIADLVIALIKGLNADQFIQVFAVVEKWFTSNLSSFQKKAYRILSEMYARINEPSLRPFFEKNAPFVKKLISQGLKKVLPPARGPRIGVYRAILTTFNDYEDLKHFVDSILEQVILSQDKSFGKRTRQQAAHCFLQMCSGLMAHGSDSDITPSVVLEPVLDIVIKIYSTPQEGETEVSLEQARAALISINMITQKYIKLLNPSVLSKLIHFACETLKDSRGAVKLLAVRCVRIMCNKLEEFVMTQFKSLILESIFKQNLQNDTQRVRKANRLLLEVLVDRYGPELLLNATDKDDFVKQIKNIEKIRRRRERKQSGAVAKEDEEMDEDAQSTFTTADTVKADTIFDILEDTDDEDEEEKEKRPKKAVSNVFLNEEDDEIVDLLDRDAVIQKLSTKEKSSEKRVKIEVPKKDDTFQMAKDGRIVIINIDKKRKRYNSEMFEENEDARDARKNRDDEEDEVVLEQQEDNRTVVASTYKPGGHGIHRSGAHSQAMSYVSNAAPQSSSGKKQKRSDEKKKGDKFEPYAYVPLRNKGRKNGLKSILKKNVKGKKAKKSK</sequence>